<dbReference type="Proteomes" id="UP000077266">
    <property type="component" value="Unassembled WGS sequence"/>
</dbReference>
<dbReference type="EMBL" id="KV426022">
    <property type="protein sequence ID" value="KZV91687.1"/>
    <property type="molecule type" value="Genomic_DNA"/>
</dbReference>
<accession>A0A165HAQ4</accession>
<feature type="non-terminal residue" evidence="1">
    <location>
        <position position="1"/>
    </location>
</feature>
<proteinExistence type="predicted"/>
<dbReference type="OrthoDB" id="3193212at2759"/>
<evidence type="ECO:0000313" key="2">
    <source>
        <dbReference type="Proteomes" id="UP000077266"/>
    </source>
</evidence>
<reference evidence="1 2" key="1">
    <citation type="journal article" date="2016" name="Mol. Biol. Evol.">
        <title>Comparative Genomics of Early-Diverging Mushroom-Forming Fungi Provides Insights into the Origins of Lignocellulose Decay Capabilities.</title>
        <authorList>
            <person name="Nagy L.G."/>
            <person name="Riley R."/>
            <person name="Tritt A."/>
            <person name="Adam C."/>
            <person name="Daum C."/>
            <person name="Floudas D."/>
            <person name="Sun H."/>
            <person name="Yadav J.S."/>
            <person name="Pangilinan J."/>
            <person name="Larsson K.H."/>
            <person name="Matsuura K."/>
            <person name="Barry K."/>
            <person name="Labutti K."/>
            <person name="Kuo R."/>
            <person name="Ohm R.A."/>
            <person name="Bhattacharya S.S."/>
            <person name="Shirouzu T."/>
            <person name="Yoshinaga Y."/>
            <person name="Martin F.M."/>
            <person name="Grigoriev I.V."/>
            <person name="Hibbett D.S."/>
        </authorList>
    </citation>
    <scope>NUCLEOTIDE SEQUENCE [LARGE SCALE GENOMIC DNA]</scope>
    <source>
        <strain evidence="1 2">HHB12029</strain>
    </source>
</reference>
<dbReference type="AlphaFoldDB" id="A0A165HAQ4"/>
<sequence length="62" mass="7166">RRFIWEYAQAFNRILQRLDHSGASISGKKAKICVPSTVVVGYDVSFEGRRPLQDKVQRVSDW</sequence>
<protein>
    <submittedName>
        <fullName evidence="1">Uncharacterized protein</fullName>
    </submittedName>
</protein>
<keyword evidence="2" id="KW-1185">Reference proteome</keyword>
<feature type="non-terminal residue" evidence="1">
    <location>
        <position position="62"/>
    </location>
</feature>
<organism evidence="1 2">
    <name type="scientific">Exidia glandulosa HHB12029</name>
    <dbReference type="NCBI Taxonomy" id="1314781"/>
    <lineage>
        <taxon>Eukaryota</taxon>
        <taxon>Fungi</taxon>
        <taxon>Dikarya</taxon>
        <taxon>Basidiomycota</taxon>
        <taxon>Agaricomycotina</taxon>
        <taxon>Agaricomycetes</taxon>
        <taxon>Auriculariales</taxon>
        <taxon>Exidiaceae</taxon>
        <taxon>Exidia</taxon>
    </lineage>
</organism>
<gene>
    <name evidence="1" type="ORF">EXIGLDRAFT_572431</name>
</gene>
<evidence type="ECO:0000313" key="1">
    <source>
        <dbReference type="EMBL" id="KZV91687.1"/>
    </source>
</evidence>
<name>A0A165HAQ4_EXIGL</name>
<dbReference type="InParanoid" id="A0A165HAQ4"/>